<reference evidence="3" key="2">
    <citation type="submission" date="2019-09" db="UniProtKB">
        <authorList>
            <consortium name="WormBaseParasite"/>
        </authorList>
    </citation>
    <scope>IDENTIFICATION</scope>
</reference>
<evidence type="ECO:0000313" key="2">
    <source>
        <dbReference type="Proteomes" id="UP000050761"/>
    </source>
</evidence>
<organism evidence="2 3">
    <name type="scientific">Heligmosomoides polygyrus</name>
    <name type="common">Parasitic roundworm</name>
    <dbReference type="NCBI Taxonomy" id="6339"/>
    <lineage>
        <taxon>Eukaryota</taxon>
        <taxon>Metazoa</taxon>
        <taxon>Ecdysozoa</taxon>
        <taxon>Nematoda</taxon>
        <taxon>Chromadorea</taxon>
        <taxon>Rhabditida</taxon>
        <taxon>Rhabditina</taxon>
        <taxon>Rhabditomorpha</taxon>
        <taxon>Strongyloidea</taxon>
        <taxon>Heligmosomidae</taxon>
        <taxon>Heligmosomoides</taxon>
    </lineage>
</organism>
<name>A0A183G706_HELPZ</name>
<dbReference type="Proteomes" id="UP000050761">
    <property type="component" value="Unassembled WGS sequence"/>
</dbReference>
<evidence type="ECO:0000313" key="1">
    <source>
        <dbReference type="EMBL" id="VDP09112.1"/>
    </source>
</evidence>
<accession>A0A183G706</accession>
<dbReference type="EMBL" id="UZAH01030068">
    <property type="protein sequence ID" value="VDP09112.1"/>
    <property type="molecule type" value="Genomic_DNA"/>
</dbReference>
<gene>
    <name evidence="1" type="ORF">HPBE_LOCUS17522</name>
</gene>
<accession>A0A3P8A715</accession>
<sequence length="138" mass="15437">MASVLSTSQGLPTRAGNRLKTILEESVDLLSVELDSSSSSDEHEQRFKDLRRRIRRATTVIEAEVGKLEDALYIGSRDHSEAAQALVDRAHEALSTLMKLQADIECSTDSREADVLDRKLAPVPMPKFKGDIWEWDTL</sequence>
<dbReference type="AlphaFoldDB" id="A0A183G706"/>
<protein>
    <submittedName>
        <fullName evidence="3">Rx_N domain-containing protein</fullName>
    </submittedName>
</protein>
<keyword evidence="2" id="KW-1185">Reference proteome</keyword>
<dbReference type="WBParaSite" id="HPBE_0001752301-mRNA-1">
    <property type="protein sequence ID" value="HPBE_0001752301-mRNA-1"/>
    <property type="gene ID" value="HPBE_0001752301"/>
</dbReference>
<proteinExistence type="predicted"/>
<reference evidence="1 2" key="1">
    <citation type="submission" date="2018-11" db="EMBL/GenBank/DDBJ databases">
        <authorList>
            <consortium name="Pathogen Informatics"/>
        </authorList>
    </citation>
    <scope>NUCLEOTIDE SEQUENCE [LARGE SCALE GENOMIC DNA]</scope>
</reference>
<evidence type="ECO:0000313" key="3">
    <source>
        <dbReference type="WBParaSite" id="HPBE_0001752301-mRNA-1"/>
    </source>
</evidence>
<dbReference type="OrthoDB" id="5863648at2759"/>